<name>A0A318S7G6_9DEIO</name>
<feature type="transmembrane region" description="Helical" evidence="1">
    <location>
        <begin position="361"/>
        <end position="385"/>
    </location>
</feature>
<keyword evidence="1" id="KW-0812">Transmembrane</keyword>
<dbReference type="SUPFAM" id="SSF103473">
    <property type="entry name" value="MFS general substrate transporter"/>
    <property type="match status" value="1"/>
</dbReference>
<evidence type="ECO:0000313" key="2">
    <source>
        <dbReference type="EMBL" id="PYE54787.1"/>
    </source>
</evidence>
<dbReference type="EMBL" id="QJSX01000004">
    <property type="protein sequence ID" value="PYE54787.1"/>
    <property type="molecule type" value="Genomic_DNA"/>
</dbReference>
<dbReference type="Gene3D" id="1.20.1250.20">
    <property type="entry name" value="MFS general substrate transporter like domains"/>
    <property type="match status" value="1"/>
</dbReference>
<keyword evidence="1" id="KW-1133">Transmembrane helix</keyword>
<proteinExistence type="predicted"/>
<keyword evidence="3" id="KW-1185">Reference proteome</keyword>
<accession>A0A318S7G6</accession>
<feature type="transmembrane region" description="Helical" evidence="1">
    <location>
        <begin position="146"/>
        <end position="166"/>
    </location>
</feature>
<dbReference type="InterPro" id="IPR036259">
    <property type="entry name" value="MFS_trans_sf"/>
</dbReference>
<feature type="transmembrane region" description="Helical" evidence="1">
    <location>
        <begin position="76"/>
        <end position="97"/>
    </location>
</feature>
<feature type="transmembrane region" description="Helical" evidence="1">
    <location>
        <begin position="172"/>
        <end position="193"/>
    </location>
</feature>
<comment type="caution">
    <text evidence="2">The sequence shown here is derived from an EMBL/GenBank/DDBJ whole genome shotgun (WGS) entry which is preliminary data.</text>
</comment>
<sequence length="439" mass="48407">MLNLRAGEWRPVLVLGLMLLCNAFAMQISYVSSVAGFLAETDVDNILLVWIIDFALIAVLTGAQSLVVDRFERRKLFVAVTLVFALAFVGVRCLFWIGAPGWLSYGALYMLAEQQWLFFPLVFWAFANGLFTTSQSTRIIPVVSSFAFAGRLLGLGFAALVPALLARSGAGLESLVLVNAAVYLGILLTFLTLGRDLQPTTALSKRAEGMRETLTEGWEFVREVPAFRYLTGAMVALAVTETIVEFHFFRITSEAFAAAGSYETFYSLYRLVNVLLAFSLQLLVTSRLLQRLTLKKAFYVAPIAYFLAVACMFALPGVLGGAFGMTLQKTTRDTVDDSARKSLQGVVPEERRGRVSMFMDSYVLSFGTIVASLLTFGIVVLGAHLPLVTGAVYLGVAAMSALLAWYLVRRMSLSYDQSMLNWRLKRRGRTSSVLDRLNL</sequence>
<feature type="transmembrane region" description="Helical" evidence="1">
    <location>
        <begin position="117"/>
        <end position="134"/>
    </location>
</feature>
<evidence type="ECO:0000256" key="1">
    <source>
        <dbReference type="SAM" id="Phobius"/>
    </source>
</evidence>
<evidence type="ECO:0000313" key="3">
    <source>
        <dbReference type="Proteomes" id="UP000248326"/>
    </source>
</evidence>
<protein>
    <submittedName>
        <fullName evidence="2">ATP/ADP translocase</fullName>
    </submittedName>
</protein>
<keyword evidence="1" id="KW-0472">Membrane</keyword>
<feature type="transmembrane region" description="Helical" evidence="1">
    <location>
        <begin position="391"/>
        <end position="408"/>
    </location>
</feature>
<feature type="transmembrane region" description="Helical" evidence="1">
    <location>
        <begin position="271"/>
        <end position="290"/>
    </location>
</feature>
<feature type="transmembrane region" description="Helical" evidence="1">
    <location>
        <begin position="12"/>
        <end position="39"/>
    </location>
</feature>
<dbReference type="Proteomes" id="UP000248326">
    <property type="component" value="Unassembled WGS sequence"/>
</dbReference>
<feature type="transmembrane region" description="Helical" evidence="1">
    <location>
        <begin position="45"/>
        <end position="64"/>
    </location>
</feature>
<dbReference type="AlphaFoldDB" id="A0A318S7G6"/>
<gene>
    <name evidence="2" type="ORF">DES52_10457</name>
</gene>
<reference evidence="2 3" key="1">
    <citation type="submission" date="2018-06" db="EMBL/GenBank/DDBJ databases">
        <title>Genomic Encyclopedia of Type Strains, Phase IV (KMG-IV): sequencing the most valuable type-strain genomes for metagenomic binning, comparative biology and taxonomic classification.</title>
        <authorList>
            <person name="Goeker M."/>
        </authorList>
    </citation>
    <scope>NUCLEOTIDE SEQUENCE [LARGE SCALE GENOMIC DNA]</scope>
    <source>
        <strain evidence="2 3">DSM 18048</strain>
    </source>
</reference>
<feature type="transmembrane region" description="Helical" evidence="1">
    <location>
        <begin position="302"/>
        <end position="323"/>
    </location>
</feature>
<organism evidence="2 3">
    <name type="scientific">Deinococcus yavapaiensis KR-236</name>
    <dbReference type="NCBI Taxonomy" id="694435"/>
    <lineage>
        <taxon>Bacteria</taxon>
        <taxon>Thermotogati</taxon>
        <taxon>Deinococcota</taxon>
        <taxon>Deinococci</taxon>
        <taxon>Deinococcales</taxon>
        <taxon>Deinococcaceae</taxon>
        <taxon>Deinococcus</taxon>
    </lineage>
</organism>